<dbReference type="InterPro" id="IPR005467">
    <property type="entry name" value="His_kinase_dom"/>
</dbReference>
<dbReference type="EC" id="2.7.13.3" evidence="2"/>
<keyword evidence="6" id="KW-1185">Reference proteome</keyword>
<comment type="catalytic activity">
    <reaction evidence="1">
        <text>ATP + protein L-histidine = ADP + protein N-phospho-L-histidine.</text>
        <dbReference type="EC" id="2.7.13.3"/>
    </reaction>
</comment>
<evidence type="ECO:0000256" key="2">
    <source>
        <dbReference type="ARBA" id="ARBA00012438"/>
    </source>
</evidence>
<comment type="caution">
    <text evidence="5">The sequence shown here is derived from an EMBL/GenBank/DDBJ whole genome shotgun (WGS) entry which is preliminary data.</text>
</comment>
<dbReference type="PANTHER" id="PTHR43547">
    <property type="entry name" value="TWO-COMPONENT HISTIDINE KINASE"/>
    <property type="match status" value="1"/>
</dbReference>
<evidence type="ECO:0000256" key="3">
    <source>
        <dbReference type="ARBA" id="ARBA00022553"/>
    </source>
</evidence>
<dbReference type="InterPro" id="IPR036890">
    <property type="entry name" value="HATPase_C_sf"/>
</dbReference>
<evidence type="ECO:0000313" key="5">
    <source>
        <dbReference type="EMBL" id="MDZ5455798.1"/>
    </source>
</evidence>
<dbReference type="Pfam" id="PF02518">
    <property type="entry name" value="HATPase_c"/>
    <property type="match status" value="1"/>
</dbReference>
<dbReference type="SUPFAM" id="SSF55874">
    <property type="entry name" value="ATPase domain of HSP90 chaperone/DNA topoisomerase II/histidine kinase"/>
    <property type="match status" value="1"/>
</dbReference>
<feature type="domain" description="Histidine kinase" evidence="4">
    <location>
        <begin position="1"/>
        <end position="66"/>
    </location>
</feature>
<dbReference type="InterPro" id="IPR004358">
    <property type="entry name" value="Sig_transdc_His_kin-like_C"/>
</dbReference>
<evidence type="ECO:0000259" key="4">
    <source>
        <dbReference type="PROSITE" id="PS50109"/>
    </source>
</evidence>
<keyword evidence="5" id="KW-0067">ATP-binding</keyword>
<protein>
    <recommendedName>
        <fullName evidence="2">histidine kinase</fullName>
        <ecNumber evidence="2">2.7.13.3</ecNumber>
    </recommendedName>
</protein>
<dbReference type="GO" id="GO:0005524">
    <property type="term" value="F:ATP binding"/>
    <property type="evidence" value="ECO:0007669"/>
    <property type="project" value="UniProtKB-KW"/>
</dbReference>
<reference evidence="5 6" key="1">
    <citation type="submission" date="2023-11" db="EMBL/GenBank/DDBJ databases">
        <title>Draft genome of Azohydromonas lata strain H1 (DSM1123), a polyhydroxyalkanoate producer.</title>
        <authorList>
            <person name="Traversa D."/>
            <person name="D'Addabbo P."/>
            <person name="Pazzani C."/>
            <person name="Manzari C."/>
            <person name="Chiara M."/>
            <person name="Scrascia M."/>
        </authorList>
    </citation>
    <scope>NUCLEOTIDE SEQUENCE [LARGE SCALE GENOMIC DNA]</scope>
    <source>
        <strain evidence="5 6">H1</strain>
    </source>
</reference>
<dbReference type="RefSeq" id="WP_322464487.1">
    <property type="nucleotide sequence ID" value="NZ_JAXOJX010000004.1"/>
</dbReference>
<dbReference type="InterPro" id="IPR003594">
    <property type="entry name" value="HATPase_dom"/>
</dbReference>
<dbReference type="EMBL" id="JAXOJX010000004">
    <property type="protein sequence ID" value="MDZ5455798.1"/>
    <property type="molecule type" value="Genomic_DNA"/>
</dbReference>
<evidence type="ECO:0000256" key="1">
    <source>
        <dbReference type="ARBA" id="ARBA00000085"/>
    </source>
</evidence>
<accession>A0ABU5IA02</accession>
<proteinExistence type="predicted"/>
<dbReference type="PRINTS" id="PR00344">
    <property type="entry name" value="BCTRLSENSOR"/>
</dbReference>
<gene>
    <name evidence="5" type="ORF">SM757_04360</name>
</gene>
<name>A0ABU5IA02_9BURK</name>
<dbReference type="Gene3D" id="3.30.565.10">
    <property type="entry name" value="Histidine kinase-like ATPase, C-terminal domain"/>
    <property type="match status" value="1"/>
</dbReference>
<dbReference type="Proteomes" id="UP001293718">
    <property type="component" value="Unassembled WGS sequence"/>
</dbReference>
<keyword evidence="3" id="KW-0597">Phosphoprotein</keyword>
<dbReference type="PANTHER" id="PTHR43547:SF2">
    <property type="entry name" value="HYBRID SIGNAL TRANSDUCTION HISTIDINE KINASE C"/>
    <property type="match status" value="1"/>
</dbReference>
<dbReference type="PROSITE" id="PS50109">
    <property type="entry name" value="HIS_KIN"/>
    <property type="match status" value="1"/>
</dbReference>
<organism evidence="5 6">
    <name type="scientific">Azohydromonas lata</name>
    <dbReference type="NCBI Taxonomy" id="45677"/>
    <lineage>
        <taxon>Bacteria</taxon>
        <taxon>Pseudomonadati</taxon>
        <taxon>Pseudomonadota</taxon>
        <taxon>Betaproteobacteria</taxon>
        <taxon>Burkholderiales</taxon>
        <taxon>Sphaerotilaceae</taxon>
        <taxon>Azohydromonas</taxon>
    </lineage>
</organism>
<sequence>MLASLELEEGRATLRVTDHGRGIEPALLPRVFERFWLGDTSSGRTGGLGLGLSIAQHIVQRHHGGA</sequence>
<evidence type="ECO:0000313" key="6">
    <source>
        <dbReference type="Proteomes" id="UP001293718"/>
    </source>
</evidence>
<keyword evidence="5" id="KW-0547">Nucleotide-binding</keyword>
<feature type="non-terminal residue" evidence="5">
    <location>
        <position position="66"/>
    </location>
</feature>